<dbReference type="EMBL" id="JAKNSF020000051">
    <property type="protein sequence ID" value="KAK7725249.1"/>
    <property type="molecule type" value="Genomic_DNA"/>
</dbReference>
<comment type="caution">
    <text evidence="1">The sequence shown here is derived from an EMBL/GenBank/DDBJ whole genome shotgun (WGS) entry which is preliminary data.</text>
</comment>
<protein>
    <submittedName>
        <fullName evidence="1">Uncharacterized protein</fullName>
    </submittedName>
</protein>
<name>A0ABR1P304_DIAER</name>
<keyword evidence="2" id="KW-1185">Reference proteome</keyword>
<evidence type="ECO:0000313" key="2">
    <source>
        <dbReference type="Proteomes" id="UP001430848"/>
    </source>
</evidence>
<gene>
    <name evidence="1" type="ORF">SLS63_008246</name>
</gene>
<sequence>MPVIDVRQGRDEAAYMFIYRKTQDKVHSPNDWGPGVRHAGERLSFEEIHGHASLGHQVVLTLMAIKALRQLHDIKNLSIGLHGRNKSGKAIPQEIIDLMYEHLGSNEFLGNFFGFDFMRTTSDALWRENRIRAMRRVVTKCVFETGRVNKHMWLQMLDTDKAAAPGEFGQFSLEEGWDVVKMAEVVAVRQHQLWMETPGSFGILRKAMAHAARRASVEGYCWPIQRRRQIEYLALDYVEGIPVPHRYHQ</sequence>
<evidence type="ECO:0000313" key="1">
    <source>
        <dbReference type="EMBL" id="KAK7725249.1"/>
    </source>
</evidence>
<reference evidence="1 2" key="1">
    <citation type="submission" date="2024-02" db="EMBL/GenBank/DDBJ databases">
        <title>De novo assembly and annotation of 12 fungi associated with fruit tree decline syndrome in Ontario, Canada.</title>
        <authorList>
            <person name="Sulman M."/>
            <person name="Ellouze W."/>
            <person name="Ilyukhin E."/>
        </authorList>
    </citation>
    <scope>NUCLEOTIDE SEQUENCE [LARGE SCALE GENOMIC DNA]</scope>
    <source>
        <strain evidence="1 2">M169</strain>
    </source>
</reference>
<dbReference type="Proteomes" id="UP001430848">
    <property type="component" value="Unassembled WGS sequence"/>
</dbReference>
<accession>A0ABR1P304</accession>
<proteinExistence type="predicted"/>
<organism evidence="1 2">
    <name type="scientific">Diaporthe eres</name>
    <name type="common">Phomopsis oblonga</name>
    <dbReference type="NCBI Taxonomy" id="83184"/>
    <lineage>
        <taxon>Eukaryota</taxon>
        <taxon>Fungi</taxon>
        <taxon>Dikarya</taxon>
        <taxon>Ascomycota</taxon>
        <taxon>Pezizomycotina</taxon>
        <taxon>Sordariomycetes</taxon>
        <taxon>Sordariomycetidae</taxon>
        <taxon>Diaporthales</taxon>
        <taxon>Diaporthaceae</taxon>
        <taxon>Diaporthe</taxon>
        <taxon>Diaporthe eres species complex</taxon>
    </lineage>
</organism>